<accession>A0A921AVB5</accession>
<name>A0A921AVB5_9BACT</name>
<gene>
    <name evidence="3" type="ORF">K8W16_03680</name>
</gene>
<dbReference type="InterPro" id="IPR000587">
    <property type="entry name" value="Creatinase_N"/>
</dbReference>
<evidence type="ECO:0000259" key="1">
    <source>
        <dbReference type="Pfam" id="PF00557"/>
    </source>
</evidence>
<dbReference type="Proteomes" id="UP000698963">
    <property type="component" value="Unassembled WGS sequence"/>
</dbReference>
<feature type="domain" description="Creatinase N-terminal" evidence="2">
    <location>
        <begin position="9"/>
        <end position="141"/>
    </location>
</feature>
<dbReference type="SUPFAM" id="SSF53092">
    <property type="entry name" value="Creatinase/prolidase N-terminal domain"/>
    <property type="match status" value="1"/>
</dbReference>
<dbReference type="InterPro" id="IPR050659">
    <property type="entry name" value="Peptidase_M24B"/>
</dbReference>
<dbReference type="RefSeq" id="WP_304121248.1">
    <property type="nucleotide sequence ID" value="NZ_DYZA01000068.1"/>
</dbReference>
<dbReference type="EMBL" id="DYZA01000068">
    <property type="protein sequence ID" value="HJD96731.1"/>
    <property type="molecule type" value="Genomic_DNA"/>
</dbReference>
<dbReference type="Gene3D" id="3.90.230.10">
    <property type="entry name" value="Creatinase/methionine aminopeptidase superfamily"/>
    <property type="match status" value="1"/>
</dbReference>
<dbReference type="Gene3D" id="3.40.350.10">
    <property type="entry name" value="Creatinase/prolidase N-terminal domain"/>
    <property type="match status" value="1"/>
</dbReference>
<dbReference type="SUPFAM" id="SSF55920">
    <property type="entry name" value="Creatinase/aminopeptidase"/>
    <property type="match status" value="1"/>
</dbReference>
<proteinExistence type="predicted"/>
<dbReference type="InterPro" id="IPR029149">
    <property type="entry name" value="Creatin/AminoP/Spt16_N"/>
</dbReference>
<organism evidence="3 4">
    <name type="scientific">Mailhella massiliensis</name>
    <dbReference type="NCBI Taxonomy" id="1903261"/>
    <lineage>
        <taxon>Bacteria</taxon>
        <taxon>Pseudomonadati</taxon>
        <taxon>Thermodesulfobacteriota</taxon>
        <taxon>Desulfovibrionia</taxon>
        <taxon>Desulfovibrionales</taxon>
        <taxon>Desulfovibrionaceae</taxon>
        <taxon>Mailhella</taxon>
    </lineage>
</organism>
<dbReference type="Pfam" id="PF01321">
    <property type="entry name" value="Creatinase_N"/>
    <property type="match status" value="1"/>
</dbReference>
<evidence type="ECO:0000313" key="4">
    <source>
        <dbReference type="Proteomes" id="UP000698963"/>
    </source>
</evidence>
<feature type="domain" description="Peptidase M24" evidence="1">
    <location>
        <begin position="149"/>
        <end position="353"/>
    </location>
</feature>
<dbReference type="PANTHER" id="PTHR46112">
    <property type="entry name" value="AMINOPEPTIDASE"/>
    <property type="match status" value="1"/>
</dbReference>
<dbReference type="Pfam" id="PF00557">
    <property type="entry name" value="Peptidase_M24"/>
    <property type="match status" value="1"/>
</dbReference>
<reference evidence="3" key="2">
    <citation type="submission" date="2021-09" db="EMBL/GenBank/DDBJ databases">
        <authorList>
            <person name="Gilroy R."/>
        </authorList>
    </citation>
    <scope>NUCLEOTIDE SEQUENCE</scope>
    <source>
        <strain evidence="3">ChiGjej2B2-19336</strain>
    </source>
</reference>
<protein>
    <submittedName>
        <fullName evidence="3">Xaa-Pro peptidase family protein</fullName>
    </submittedName>
</protein>
<dbReference type="AlphaFoldDB" id="A0A921AVB5"/>
<dbReference type="InterPro" id="IPR000994">
    <property type="entry name" value="Pept_M24"/>
</dbReference>
<evidence type="ECO:0000313" key="3">
    <source>
        <dbReference type="EMBL" id="HJD96731.1"/>
    </source>
</evidence>
<dbReference type="PANTHER" id="PTHR46112:SF3">
    <property type="entry name" value="AMINOPEPTIDASE YPDF"/>
    <property type="match status" value="1"/>
</dbReference>
<sequence length="359" mass="40654">MNKETFALRREKLRRLMHEQGLDALLVSQSANRFYLSGFELHDCQCNESYGCLIIMKDGKDWLCTDSRYEEAAAKLWDRERIFIYRSASSEELNGLLKKLCGASGVIGIEEEHLSRAYTRRLEPGLSLQGADGLVEQLREIKDEEEIRLIAESVALNHRMLAWLPSVLVPGQDEGSVSWAIEKFYREHGASELSFPSIVAMNANAALPHYAPEQPSVFTDNCMVLVDEGCRLHHYCSDQTRTYWIGNRPEPRFTEMLERVQEAQRRAIAALGPGVTGREVHQIAVDYFTSCGMERYFTHSLGHGVGLETHEGPRLSVFNTKALRPGMVVTIEPGLYFPGWGGARWEYMAVITEDGCRVF</sequence>
<evidence type="ECO:0000259" key="2">
    <source>
        <dbReference type="Pfam" id="PF01321"/>
    </source>
</evidence>
<comment type="caution">
    <text evidence="3">The sequence shown here is derived from an EMBL/GenBank/DDBJ whole genome shotgun (WGS) entry which is preliminary data.</text>
</comment>
<reference evidence="3" key="1">
    <citation type="journal article" date="2021" name="PeerJ">
        <title>Extensive microbial diversity within the chicken gut microbiome revealed by metagenomics and culture.</title>
        <authorList>
            <person name="Gilroy R."/>
            <person name="Ravi A."/>
            <person name="Getino M."/>
            <person name="Pursley I."/>
            <person name="Horton D.L."/>
            <person name="Alikhan N.F."/>
            <person name="Baker D."/>
            <person name="Gharbi K."/>
            <person name="Hall N."/>
            <person name="Watson M."/>
            <person name="Adriaenssens E.M."/>
            <person name="Foster-Nyarko E."/>
            <person name="Jarju S."/>
            <person name="Secka A."/>
            <person name="Antonio M."/>
            <person name="Oren A."/>
            <person name="Chaudhuri R.R."/>
            <person name="La Ragione R."/>
            <person name="Hildebrand F."/>
            <person name="Pallen M.J."/>
        </authorList>
    </citation>
    <scope>NUCLEOTIDE SEQUENCE</scope>
    <source>
        <strain evidence="3">ChiGjej2B2-19336</strain>
    </source>
</reference>
<dbReference type="InterPro" id="IPR036005">
    <property type="entry name" value="Creatinase/aminopeptidase-like"/>
</dbReference>